<protein>
    <submittedName>
        <fullName evidence="1">DUF3168 domain-containing protein</fullName>
    </submittedName>
</protein>
<dbReference type="InterPro" id="IPR021508">
    <property type="entry name" value="Gp17-like"/>
</dbReference>
<evidence type="ECO:0000313" key="2">
    <source>
        <dbReference type="Proteomes" id="UP000305202"/>
    </source>
</evidence>
<comment type="caution">
    <text evidence="1">The sequence shown here is derived from an EMBL/GenBank/DDBJ whole genome shotgun (WGS) entry which is preliminary data.</text>
</comment>
<name>A0ABY2SEB1_9HYPH</name>
<evidence type="ECO:0000313" key="1">
    <source>
        <dbReference type="EMBL" id="TKI02764.1"/>
    </source>
</evidence>
<sequence>MTEADIYSVLGGLAGGQVYPYVAPLNPQGDAAISPPWVVFSLISEVDSDVMCGQAEGFITLQVDVYAQSIDDASAIRSQALLALTPLKPTNINRTGGYEPDTGLYRATLEAQIWQ</sequence>
<dbReference type="EMBL" id="SZPQ01000062">
    <property type="protein sequence ID" value="TKI02764.1"/>
    <property type="molecule type" value="Genomic_DNA"/>
</dbReference>
<dbReference type="Pfam" id="PF11367">
    <property type="entry name" value="Tail_completion_gp17"/>
    <property type="match status" value="1"/>
</dbReference>
<dbReference type="RefSeq" id="WP_136992846.1">
    <property type="nucleotide sequence ID" value="NZ_SZPQ01000062.1"/>
</dbReference>
<dbReference type="Proteomes" id="UP000305202">
    <property type="component" value="Unassembled WGS sequence"/>
</dbReference>
<organism evidence="1 2">
    <name type="scientific">Martelella alba</name>
    <dbReference type="NCBI Taxonomy" id="2590451"/>
    <lineage>
        <taxon>Bacteria</taxon>
        <taxon>Pseudomonadati</taxon>
        <taxon>Pseudomonadota</taxon>
        <taxon>Alphaproteobacteria</taxon>
        <taxon>Hyphomicrobiales</taxon>
        <taxon>Aurantimonadaceae</taxon>
        <taxon>Martelella</taxon>
    </lineage>
</organism>
<reference evidence="1 2" key="1">
    <citation type="submission" date="2019-04" db="EMBL/GenBank/DDBJ databases">
        <authorList>
            <person name="Li M."/>
            <person name="Gao C."/>
        </authorList>
    </citation>
    <scope>NUCLEOTIDE SEQUENCE [LARGE SCALE GENOMIC DNA]</scope>
    <source>
        <strain evidence="1 2">BGMRC 2031</strain>
    </source>
</reference>
<accession>A0ABY2SEB1</accession>
<proteinExistence type="predicted"/>
<keyword evidence="2" id="KW-1185">Reference proteome</keyword>
<gene>
    <name evidence="1" type="ORF">FCN80_24005</name>
</gene>